<dbReference type="Gene3D" id="2.60.260.20">
    <property type="entry name" value="Urease metallochaperone UreE, N-terminal domain"/>
    <property type="match status" value="2"/>
</dbReference>
<dbReference type="GO" id="GO:0005524">
    <property type="term" value="F:ATP binding"/>
    <property type="evidence" value="ECO:0007669"/>
    <property type="project" value="InterPro"/>
</dbReference>
<dbReference type="SMART" id="SM00271">
    <property type="entry name" value="DnaJ"/>
    <property type="match status" value="1"/>
</dbReference>
<dbReference type="PROSITE" id="PS51188">
    <property type="entry name" value="ZF_CR"/>
    <property type="match status" value="1"/>
</dbReference>
<evidence type="ECO:0000313" key="8">
    <source>
        <dbReference type="EMBL" id="SVB48407.1"/>
    </source>
</evidence>
<dbReference type="InterPro" id="IPR002939">
    <property type="entry name" value="DnaJ_C"/>
</dbReference>
<evidence type="ECO:0000259" key="7">
    <source>
        <dbReference type="PROSITE" id="PS51188"/>
    </source>
</evidence>
<dbReference type="CDD" id="cd06257">
    <property type="entry name" value="DnaJ"/>
    <property type="match status" value="1"/>
</dbReference>
<dbReference type="HAMAP" id="MF_01152">
    <property type="entry name" value="DnaJ"/>
    <property type="match status" value="1"/>
</dbReference>
<keyword evidence="2" id="KW-0677">Repeat</keyword>
<dbReference type="AlphaFoldDB" id="A0A382EEW1"/>
<gene>
    <name evidence="8" type="ORF">METZ01_LOCUS201261</name>
</gene>
<evidence type="ECO:0000259" key="6">
    <source>
        <dbReference type="PROSITE" id="PS50076"/>
    </source>
</evidence>
<evidence type="ECO:0008006" key="9">
    <source>
        <dbReference type="Google" id="ProtNLM"/>
    </source>
</evidence>
<dbReference type="InterPro" id="IPR012724">
    <property type="entry name" value="DnaJ"/>
</dbReference>
<dbReference type="GO" id="GO:0009408">
    <property type="term" value="P:response to heat"/>
    <property type="evidence" value="ECO:0007669"/>
    <property type="project" value="InterPro"/>
</dbReference>
<dbReference type="SUPFAM" id="SSF57938">
    <property type="entry name" value="DnaJ/Hsp40 cysteine-rich domain"/>
    <property type="match status" value="1"/>
</dbReference>
<protein>
    <recommendedName>
        <fullName evidence="9">J domain-containing protein</fullName>
    </recommendedName>
</protein>
<dbReference type="GO" id="GO:0005737">
    <property type="term" value="C:cytoplasm"/>
    <property type="evidence" value="ECO:0007669"/>
    <property type="project" value="TreeGrafter"/>
</dbReference>
<dbReference type="Pfam" id="PF00226">
    <property type="entry name" value="DnaJ"/>
    <property type="match status" value="1"/>
</dbReference>
<dbReference type="GO" id="GO:0008270">
    <property type="term" value="F:zinc ion binding"/>
    <property type="evidence" value="ECO:0007669"/>
    <property type="project" value="UniProtKB-KW"/>
</dbReference>
<keyword evidence="1" id="KW-0479">Metal-binding</keyword>
<dbReference type="Gene3D" id="2.10.230.10">
    <property type="entry name" value="Heat shock protein DnaJ, cysteine-rich domain"/>
    <property type="match status" value="1"/>
</dbReference>
<evidence type="ECO:0000256" key="5">
    <source>
        <dbReference type="ARBA" id="ARBA00023186"/>
    </source>
</evidence>
<dbReference type="Gene3D" id="1.10.287.110">
    <property type="entry name" value="DnaJ domain"/>
    <property type="match status" value="1"/>
</dbReference>
<evidence type="ECO:0000256" key="2">
    <source>
        <dbReference type="ARBA" id="ARBA00022737"/>
    </source>
</evidence>
<dbReference type="InterPro" id="IPR001623">
    <property type="entry name" value="DnaJ_domain"/>
</dbReference>
<dbReference type="CDD" id="cd10719">
    <property type="entry name" value="DnaJ_zf"/>
    <property type="match status" value="1"/>
</dbReference>
<feature type="non-terminal residue" evidence="8">
    <location>
        <position position="321"/>
    </location>
</feature>
<organism evidence="8">
    <name type="scientific">marine metagenome</name>
    <dbReference type="NCBI Taxonomy" id="408172"/>
    <lineage>
        <taxon>unclassified sequences</taxon>
        <taxon>metagenomes</taxon>
        <taxon>ecological metagenomes</taxon>
    </lineage>
</organism>
<accession>A0A382EEW1</accession>
<dbReference type="GO" id="GO:0051082">
    <property type="term" value="F:unfolded protein binding"/>
    <property type="evidence" value="ECO:0007669"/>
    <property type="project" value="InterPro"/>
</dbReference>
<keyword evidence="3" id="KW-0863">Zinc-finger</keyword>
<dbReference type="SUPFAM" id="SSF49493">
    <property type="entry name" value="HSP40/DnaJ peptide-binding domain"/>
    <property type="match status" value="2"/>
</dbReference>
<evidence type="ECO:0000256" key="1">
    <source>
        <dbReference type="ARBA" id="ARBA00022723"/>
    </source>
</evidence>
<keyword evidence="4" id="KW-0862">Zinc</keyword>
<dbReference type="GO" id="GO:0031072">
    <property type="term" value="F:heat shock protein binding"/>
    <property type="evidence" value="ECO:0007669"/>
    <property type="project" value="InterPro"/>
</dbReference>
<reference evidence="8" key="1">
    <citation type="submission" date="2018-05" db="EMBL/GenBank/DDBJ databases">
        <authorList>
            <person name="Lanie J.A."/>
            <person name="Ng W.-L."/>
            <person name="Kazmierczak K.M."/>
            <person name="Andrzejewski T.M."/>
            <person name="Davidsen T.M."/>
            <person name="Wayne K.J."/>
            <person name="Tettelin H."/>
            <person name="Glass J.I."/>
            <person name="Rusch D."/>
            <person name="Podicherti R."/>
            <person name="Tsui H.-C.T."/>
            <person name="Winkler M.E."/>
        </authorList>
    </citation>
    <scope>NUCLEOTIDE SEQUENCE</scope>
</reference>
<evidence type="ECO:0000256" key="4">
    <source>
        <dbReference type="ARBA" id="ARBA00022833"/>
    </source>
</evidence>
<dbReference type="Pfam" id="PF01556">
    <property type="entry name" value="DnaJ_C"/>
    <property type="match status" value="1"/>
</dbReference>
<sequence length="321" mass="35070">MPEKRDYYEVLGIAKAATDSDIKKAFRSLARKFHPDKNPDEPEAEMKFKELQEAYTILSNPEERRKYDMFGHDRPGGSPFGPRGFQGVNINFDDLFGGGFESIFSQFFGDSASSSSRGSDLLVRHSVPFQAVMDGMDDELEIDVLRDCAGCGGSGSNSDDGARPCPSCDGRGRIDEISMIGPFRQRIRKECPPCHGSGRIVTDPCRDCRGEGRAYQAIRVKFAVHPGVGSGTRLRMRGQGEAASNSRGQAGDLYIELEVTPHPWFERDGPDLLMALPLSYADLALGTSIEIPHIDADDLRIKVPPGSKPGETITISGKGLP</sequence>
<dbReference type="Pfam" id="PF00684">
    <property type="entry name" value="DnaJ_CXXCXGXG"/>
    <property type="match status" value="1"/>
</dbReference>
<proteinExistence type="inferred from homology"/>
<feature type="domain" description="CR-type" evidence="7">
    <location>
        <begin position="135"/>
        <end position="217"/>
    </location>
</feature>
<keyword evidence="5" id="KW-0143">Chaperone</keyword>
<dbReference type="PROSITE" id="PS50076">
    <property type="entry name" value="DNAJ_2"/>
    <property type="match status" value="1"/>
</dbReference>
<dbReference type="FunFam" id="1.10.287.110:FF:000034">
    <property type="entry name" value="Chaperone protein DnaJ"/>
    <property type="match status" value="1"/>
</dbReference>
<feature type="domain" description="J" evidence="6">
    <location>
        <begin position="6"/>
        <end position="71"/>
    </location>
</feature>
<dbReference type="InterPro" id="IPR001305">
    <property type="entry name" value="HSP_DnaJ_Cys-rich_dom"/>
</dbReference>
<dbReference type="InterPro" id="IPR008971">
    <property type="entry name" value="HSP40/DnaJ_pept-bd"/>
</dbReference>
<name>A0A382EEW1_9ZZZZ</name>
<dbReference type="PANTHER" id="PTHR43096:SF10">
    <property type="entry name" value="CHAPERONE PROTEIN DNAJ A6, CHLOROPLASTIC"/>
    <property type="match status" value="1"/>
</dbReference>
<dbReference type="FunFam" id="2.10.230.10:FF:000002">
    <property type="entry name" value="Molecular chaperone DnaJ"/>
    <property type="match status" value="1"/>
</dbReference>
<dbReference type="SUPFAM" id="SSF46565">
    <property type="entry name" value="Chaperone J-domain"/>
    <property type="match status" value="1"/>
</dbReference>
<dbReference type="EMBL" id="UINC01043824">
    <property type="protein sequence ID" value="SVB48407.1"/>
    <property type="molecule type" value="Genomic_DNA"/>
</dbReference>
<dbReference type="PANTHER" id="PTHR43096">
    <property type="entry name" value="DNAJ HOMOLOG 1, MITOCHONDRIAL-RELATED"/>
    <property type="match status" value="1"/>
</dbReference>
<dbReference type="GO" id="GO:0042026">
    <property type="term" value="P:protein refolding"/>
    <property type="evidence" value="ECO:0007669"/>
    <property type="project" value="TreeGrafter"/>
</dbReference>
<evidence type="ECO:0000256" key="3">
    <source>
        <dbReference type="ARBA" id="ARBA00022771"/>
    </source>
</evidence>
<dbReference type="InterPro" id="IPR036410">
    <property type="entry name" value="HSP_DnaJ_Cys-rich_dom_sf"/>
</dbReference>
<dbReference type="InterPro" id="IPR036869">
    <property type="entry name" value="J_dom_sf"/>
</dbReference>
<dbReference type="CDD" id="cd10747">
    <property type="entry name" value="DnaJ_C"/>
    <property type="match status" value="1"/>
</dbReference>
<dbReference type="PRINTS" id="PR00625">
    <property type="entry name" value="JDOMAIN"/>
</dbReference>